<keyword evidence="1" id="KW-0175">Coiled coil</keyword>
<keyword evidence="4" id="KW-1185">Reference proteome</keyword>
<proteinExistence type="predicted"/>
<sequence>MLRRFYRGIGIMGLGNEYLFNLKRTSGHSFCKIINQPFCRSLFSGRRGVFRAACIFAKARKAETDSQSRVCSKISDSISSHIAPVYGTVSCKVCHRTRCLRHLLSTNKMHAVNIMLQRVYDPQDHHQHHTDARRNHDSGLVAFKKSEETGSPFNSIIQWTDLAINFGTCKPLNPEYLALGWYDRTFVSIQASVTSMASVGDVLDERPSWPPPSTRAESSILTTSSQVASRSSSAYPKQSIPRKTVFDCVLLPTAESLGLTKTGSSESPDRGLSSDETLEFNPEDRRPLSGQLLPTGQGGRPRVHDISSEKPGQTHPLPSSSKSNKTEKKPNTALRKPITSWQPSNITSNQKSSTLAGLKFQKVQTSPISAKSASEMGQLSPRQPNIPLFTSHSNQHVSDDILEGLNIINCPRQELQDLAQKLKRRLDEESEENEILRQQLNAKDEESRTLRQQLIERNEKIDIFERRLELTEMPSAQIAVVQTVENGRNLRSGMNNFGPAHRPRQLQYSSRLSSVVSSGPHPQFYEKYEYRNVPSGPRGRPNRSTERIAHERSHHGSSVPNRRFLAQEDDIQNAGSDMDISDTEKDLV</sequence>
<accession>A0A4S8LE48</accession>
<dbReference type="AlphaFoldDB" id="A0A4S8LE48"/>
<feature type="coiled-coil region" evidence="1">
    <location>
        <begin position="412"/>
        <end position="453"/>
    </location>
</feature>
<feature type="region of interest" description="Disordered" evidence="2">
    <location>
        <begin position="258"/>
        <end position="353"/>
    </location>
</feature>
<dbReference type="EMBL" id="ML179458">
    <property type="protein sequence ID" value="THU87246.1"/>
    <property type="molecule type" value="Genomic_DNA"/>
</dbReference>
<feature type="region of interest" description="Disordered" evidence="2">
    <location>
        <begin position="531"/>
        <end position="588"/>
    </location>
</feature>
<evidence type="ECO:0000313" key="3">
    <source>
        <dbReference type="EMBL" id="THU87246.1"/>
    </source>
</evidence>
<gene>
    <name evidence="3" type="ORF">K435DRAFT_347934</name>
</gene>
<evidence type="ECO:0000256" key="1">
    <source>
        <dbReference type="SAM" id="Coils"/>
    </source>
</evidence>
<name>A0A4S8LE48_DENBC</name>
<feature type="region of interest" description="Disordered" evidence="2">
    <location>
        <begin position="204"/>
        <end position="236"/>
    </location>
</feature>
<dbReference type="Proteomes" id="UP000297245">
    <property type="component" value="Unassembled WGS sequence"/>
</dbReference>
<reference evidence="3 4" key="1">
    <citation type="journal article" date="2019" name="Nat. Ecol. Evol.">
        <title>Megaphylogeny resolves global patterns of mushroom evolution.</title>
        <authorList>
            <person name="Varga T."/>
            <person name="Krizsan K."/>
            <person name="Foldi C."/>
            <person name="Dima B."/>
            <person name="Sanchez-Garcia M."/>
            <person name="Sanchez-Ramirez S."/>
            <person name="Szollosi G.J."/>
            <person name="Szarkandi J.G."/>
            <person name="Papp V."/>
            <person name="Albert L."/>
            <person name="Andreopoulos W."/>
            <person name="Angelini C."/>
            <person name="Antonin V."/>
            <person name="Barry K.W."/>
            <person name="Bougher N.L."/>
            <person name="Buchanan P."/>
            <person name="Buyck B."/>
            <person name="Bense V."/>
            <person name="Catcheside P."/>
            <person name="Chovatia M."/>
            <person name="Cooper J."/>
            <person name="Damon W."/>
            <person name="Desjardin D."/>
            <person name="Finy P."/>
            <person name="Geml J."/>
            <person name="Haridas S."/>
            <person name="Hughes K."/>
            <person name="Justo A."/>
            <person name="Karasinski D."/>
            <person name="Kautmanova I."/>
            <person name="Kiss B."/>
            <person name="Kocsube S."/>
            <person name="Kotiranta H."/>
            <person name="LaButti K.M."/>
            <person name="Lechner B.E."/>
            <person name="Liimatainen K."/>
            <person name="Lipzen A."/>
            <person name="Lukacs Z."/>
            <person name="Mihaltcheva S."/>
            <person name="Morgado L.N."/>
            <person name="Niskanen T."/>
            <person name="Noordeloos M.E."/>
            <person name="Ohm R.A."/>
            <person name="Ortiz-Santana B."/>
            <person name="Ovrebo C."/>
            <person name="Racz N."/>
            <person name="Riley R."/>
            <person name="Savchenko A."/>
            <person name="Shiryaev A."/>
            <person name="Soop K."/>
            <person name="Spirin V."/>
            <person name="Szebenyi C."/>
            <person name="Tomsovsky M."/>
            <person name="Tulloss R.E."/>
            <person name="Uehling J."/>
            <person name="Grigoriev I.V."/>
            <person name="Vagvolgyi C."/>
            <person name="Papp T."/>
            <person name="Martin F.M."/>
            <person name="Miettinen O."/>
            <person name="Hibbett D.S."/>
            <person name="Nagy L.G."/>
        </authorList>
    </citation>
    <scope>NUCLEOTIDE SEQUENCE [LARGE SCALE GENOMIC DNA]</scope>
    <source>
        <strain evidence="3 4">CBS 962.96</strain>
    </source>
</reference>
<organism evidence="3 4">
    <name type="scientific">Dendrothele bispora (strain CBS 962.96)</name>
    <dbReference type="NCBI Taxonomy" id="1314807"/>
    <lineage>
        <taxon>Eukaryota</taxon>
        <taxon>Fungi</taxon>
        <taxon>Dikarya</taxon>
        <taxon>Basidiomycota</taxon>
        <taxon>Agaricomycotina</taxon>
        <taxon>Agaricomycetes</taxon>
        <taxon>Agaricomycetidae</taxon>
        <taxon>Agaricales</taxon>
        <taxon>Agaricales incertae sedis</taxon>
        <taxon>Dendrothele</taxon>
    </lineage>
</organism>
<protein>
    <submittedName>
        <fullName evidence="3">Uncharacterized protein</fullName>
    </submittedName>
</protein>
<evidence type="ECO:0000256" key="2">
    <source>
        <dbReference type="SAM" id="MobiDB-lite"/>
    </source>
</evidence>
<feature type="compositionally biased region" description="Low complexity" evidence="2">
    <location>
        <begin position="224"/>
        <end position="233"/>
    </location>
</feature>
<dbReference type="OrthoDB" id="3063928at2759"/>
<feature type="compositionally biased region" description="Polar residues" evidence="2">
    <location>
        <begin position="339"/>
        <end position="353"/>
    </location>
</feature>
<evidence type="ECO:0000313" key="4">
    <source>
        <dbReference type="Proteomes" id="UP000297245"/>
    </source>
</evidence>